<sequence>MVHHFKCGKEFKMKEPYNTGNFKVHISKCKGTPKSHKLPAGGMQPISSFFSKKTANGAKSASASKACIPLPCPGLCETVYPEVELYLDRSGARGGGGPSISSLACELFGKKFRNLSPTRKRQVRTAQSHEWLWHNDHINGVVYSTSCTKEGQSSGGSGNNSEKMVLPCTSCKSLLAKKLFKNTGLPVWALQWTARNNGGVASGQYKGDDMFGYLLQAVVVKRDKEIRGVGMQNFKHKPDLVEFAHIIHTHSARAYNSLREFLPLPNPRTLHYLQFIYRARLHRSRQPRFPTGIQNRTFSLVIDRLNQLQYDGPVALSCDDTKLLASLRPYYDHDREGFFLMGQVGEPMQLVDHEAFRTVVEENEFQKATKLRLWCIQVPLPKIPTIIVAAMPIPDNLTASNLMEYLWDIVSGFLQRNIKISSYAADGSNVERATQRLLEQRATSTLTIAIKHPHDGPGVSDFTIRIPVFGSQPIATIQDPKHLLKTFRNNLFSGARVLTFPNGIATFSQVREISAAADSPIYVRDVEKADRQDDNAATRLFSGATLEWLSENHPEHLALSFITAHFTVLIVYRDHSGGPHPLLPWLLSTEVVEHVFGLCRQIVKDFTMLDFHEMVPKLFNQLRQAALSSKFSDGKARASGYNHTYTDARGIDILALSTYPSNDDINDAAIRAYGEAESLFALLGVTAADLYFQSSAPVQLPGIRTWLHEEVDTLFGGNADMDEDSDSITSDLMDDYQLALDILEDVDDDLSPHEERQLMGYRYASIALSIEERQHISALPVLDDDSMEEALAEDSEQISHVLSLCVSEVATSLPPVNVDEPENPFGSIDPSNIDLSSLVQLRFAHQTKQAASGVRTSKASRSDESSALPRKELTDRQKILHGFAEIIRARGEKGIGTGLDRAWHWRNPAPGGRNSEIDGASAPDLAAGNAANAAATADSNAKKALKHRIEVFKKHGLPDVLGEARVTSLTPLRVAGKTRLGYGIAISPTLNQFVVCKVESIYSKTGGKNGKHADVTDSSNIMAVSYIAAQVFEHQIGSQFRAIPHAQPISTFRFDHLPPSAFLCALKDAPEITQNGLKISVDDWRLFKELKDNGKKVLEALKAFKQKAPAEGDDE</sequence>
<feature type="compositionally biased region" description="Basic and acidic residues" evidence="1">
    <location>
        <begin position="860"/>
        <end position="873"/>
    </location>
</feature>
<accession>A0A9P5NUI6</accession>
<evidence type="ECO:0000313" key="4">
    <source>
        <dbReference type="Proteomes" id="UP000724874"/>
    </source>
</evidence>
<keyword evidence="4" id="KW-1185">Reference proteome</keyword>
<feature type="compositionally biased region" description="Polar residues" evidence="1">
    <location>
        <begin position="849"/>
        <end position="859"/>
    </location>
</feature>
<evidence type="ECO:0000313" key="3">
    <source>
        <dbReference type="EMBL" id="KAF8905727.1"/>
    </source>
</evidence>
<dbReference type="Proteomes" id="UP000724874">
    <property type="component" value="Unassembled WGS sequence"/>
</dbReference>
<protein>
    <recommendedName>
        <fullName evidence="2">THAP9-like helix-turn-helix domain-containing protein</fullName>
    </recommendedName>
</protein>
<feature type="domain" description="THAP9-like helix-turn-helix" evidence="2">
    <location>
        <begin position="232"/>
        <end position="271"/>
    </location>
</feature>
<dbReference type="AlphaFoldDB" id="A0A9P5NUI6"/>
<name>A0A9P5NUI6_GYMJU</name>
<dbReference type="Pfam" id="PF12017">
    <property type="entry name" value="Tnp_P_element"/>
    <property type="match status" value="1"/>
</dbReference>
<proteinExistence type="predicted"/>
<organism evidence="3 4">
    <name type="scientific">Gymnopilus junonius</name>
    <name type="common">Spectacular rustgill mushroom</name>
    <name type="synonym">Gymnopilus spectabilis subsp. junonius</name>
    <dbReference type="NCBI Taxonomy" id="109634"/>
    <lineage>
        <taxon>Eukaryota</taxon>
        <taxon>Fungi</taxon>
        <taxon>Dikarya</taxon>
        <taxon>Basidiomycota</taxon>
        <taxon>Agaricomycotina</taxon>
        <taxon>Agaricomycetes</taxon>
        <taxon>Agaricomycetidae</taxon>
        <taxon>Agaricales</taxon>
        <taxon>Agaricineae</taxon>
        <taxon>Hymenogastraceae</taxon>
        <taxon>Gymnopilus</taxon>
    </lineage>
</organism>
<feature type="region of interest" description="Disordered" evidence="1">
    <location>
        <begin position="849"/>
        <end position="873"/>
    </location>
</feature>
<evidence type="ECO:0000259" key="2">
    <source>
        <dbReference type="Pfam" id="PF12017"/>
    </source>
</evidence>
<dbReference type="OrthoDB" id="73076at2759"/>
<dbReference type="InterPro" id="IPR021896">
    <property type="entry name" value="THAP9-like_HTH"/>
</dbReference>
<reference evidence="3" key="1">
    <citation type="submission" date="2020-11" db="EMBL/GenBank/DDBJ databases">
        <authorList>
            <consortium name="DOE Joint Genome Institute"/>
            <person name="Ahrendt S."/>
            <person name="Riley R."/>
            <person name="Andreopoulos W."/>
            <person name="LaButti K."/>
            <person name="Pangilinan J."/>
            <person name="Ruiz-duenas F.J."/>
            <person name="Barrasa J.M."/>
            <person name="Sanchez-Garcia M."/>
            <person name="Camarero S."/>
            <person name="Miyauchi S."/>
            <person name="Serrano A."/>
            <person name="Linde D."/>
            <person name="Babiker R."/>
            <person name="Drula E."/>
            <person name="Ayuso-Fernandez I."/>
            <person name="Pacheco R."/>
            <person name="Padilla G."/>
            <person name="Ferreira P."/>
            <person name="Barriuso J."/>
            <person name="Kellner H."/>
            <person name="Castanera R."/>
            <person name="Alfaro M."/>
            <person name="Ramirez L."/>
            <person name="Pisabarro A.G."/>
            <person name="Kuo A."/>
            <person name="Tritt A."/>
            <person name="Lipzen A."/>
            <person name="He G."/>
            <person name="Yan M."/>
            <person name="Ng V."/>
            <person name="Cullen D."/>
            <person name="Martin F."/>
            <person name="Rosso M.-N."/>
            <person name="Henrissat B."/>
            <person name="Hibbett D."/>
            <person name="Martinez A.T."/>
            <person name="Grigoriev I.V."/>
        </authorList>
    </citation>
    <scope>NUCLEOTIDE SEQUENCE</scope>
    <source>
        <strain evidence="3">AH 44721</strain>
    </source>
</reference>
<dbReference type="EMBL" id="JADNYJ010000021">
    <property type="protein sequence ID" value="KAF8905727.1"/>
    <property type="molecule type" value="Genomic_DNA"/>
</dbReference>
<evidence type="ECO:0000256" key="1">
    <source>
        <dbReference type="SAM" id="MobiDB-lite"/>
    </source>
</evidence>
<comment type="caution">
    <text evidence="3">The sequence shown here is derived from an EMBL/GenBank/DDBJ whole genome shotgun (WGS) entry which is preliminary data.</text>
</comment>
<gene>
    <name evidence="3" type="ORF">CPB84DRAFT_1823080</name>
</gene>